<evidence type="ECO:0000256" key="7">
    <source>
        <dbReference type="SAM" id="Phobius"/>
    </source>
</evidence>
<dbReference type="InterPro" id="IPR006603">
    <property type="entry name" value="PQ-loop_rpt"/>
</dbReference>
<dbReference type="Pfam" id="PF04193">
    <property type="entry name" value="PQ-loop"/>
    <property type="match status" value="1"/>
</dbReference>
<dbReference type="PANTHER" id="PTHR13131:SF5">
    <property type="entry name" value="CYSTINOSIN"/>
    <property type="match status" value="1"/>
</dbReference>
<name>A0AA43QNQ7_9LECA</name>
<dbReference type="GO" id="GO:0000324">
    <property type="term" value="C:fungal-type vacuole"/>
    <property type="evidence" value="ECO:0007669"/>
    <property type="project" value="TreeGrafter"/>
</dbReference>
<feature type="transmembrane region" description="Helical" evidence="7">
    <location>
        <begin position="141"/>
        <end position="161"/>
    </location>
</feature>
<proteinExistence type="predicted"/>
<evidence type="ECO:0000313" key="9">
    <source>
        <dbReference type="Proteomes" id="UP001161017"/>
    </source>
</evidence>
<evidence type="ECO:0000256" key="2">
    <source>
        <dbReference type="ARBA" id="ARBA00022448"/>
    </source>
</evidence>
<keyword evidence="2" id="KW-0813">Transport</keyword>
<gene>
    <name evidence="8" type="ORF">OHK93_007626</name>
</gene>
<dbReference type="GO" id="GO:0005774">
    <property type="term" value="C:vacuolar membrane"/>
    <property type="evidence" value="ECO:0007669"/>
    <property type="project" value="TreeGrafter"/>
</dbReference>
<sequence length="190" mass="21247">MKATTIAASTVESALSPDSIRLLQALSYVLGWIYTLSWSLSFYPQPLLNIRRSSTTGLTPSFPILNILGFASYTFSTVAFYTSDRIQSEYKERHGGEPNTVRGNDVAFALHALLLCLITLSQFWPRLWGFENRKWKVGKGIWGIVIGCTVGIAWTVLMVIAGGGRGWQWIDVVRVRSLAHHDAKILTRRS</sequence>
<keyword evidence="3 7" id="KW-0812">Transmembrane</keyword>
<keyword evidence="9" id="KW-1185">Reference proteome</keyword>
<dbReference type="GO" id="GO:0012505">
    <property type="term" value="C:endomembrane system"/>
    <property type="evidence" value="ECO:0007669"/>
    <property type="project" value="UniProtKB-SubCell"/>
</dbReference>
<feature type="transmembrane region" description="Helical" evidence="7">
    <location>
        <begin position="25"/>
        <end position="43"/>
    </location>
</feature>
<dbReference type="Proteomes" id="UP001161017">
    <property type="component" value="Unassembled WGS sequence"/>
</dbReference>
<dbReference type="Gene3D" id="1.20.1280.290">
    <property type="match status" value="1"/>
</dbReference>
<evidence type="ECO:0000256" key="5">
    <source>
        <dbReference type="ARBA" id="ARBA00022989"/>
    </source>
</evidence>
<feature type="transmembrane region" description="Helical" evidence="7">
    <location>
        <begin position="103"/>
        <end position="121"/>
    </location>
</feature>
<accession>A0AA43QNQ7</accession>
<keyword evidence="4" id="KW-0677">Repeat</keyword>
<comment type="caution">
    <text evidence="8">The sequence shown here is derived from an EMBL/GenBank/DDBJ whole genome shotgun (WGS) entry which is preliminary data.</text>
</comment>
<evidence type="ECO:0000313" key="8">
    <source>
        <dbReference type="EMBL" id="MDI1488351.1"/>
    </source>
</evidence>
<keyword evidence="5 7" id="KW-1133">Transmembrane helix</keyword>
<feature type="transmembrane region" description="Helical" evidence="7">
    <location>
        <begin position="63"/>
        <end position="82"/>
    </location>
</feature>
<protein>
    <submittedName>
        <fullName evidence="8">Uncharacterized protein</fullName>
    </submittedName>
</protein>
<evidence type="ECO:0000256" key="4">
    <source>
        <dbReference type="ARBA" id="ARBA00022737"/>
    </source>
</evidence>
<evidence type="ECO:0000256" key="6">
    <source>
        <dbReference type="ARBA" id="ARBA00023136"/>
    </source>
</evidence>
<comment type="subcellular location">
    <subcellularLocation>
        <location evidence="1">Endomembrane system</location>
        <topology evidence="1">Multi-pass membrane protein</topology>
    </subcellularLocation>
</comment>
<dbReference type="GO" id="GO:0015184">
    <property type="term" value="F:L-cystine transmembrane transporter activity"/>
    <property type="evidence" value="ECO:0007669"/>
    <property type="project" value="TreeGrafter"/>
</dbReference>
<keyword evidence="6 7" id="KW-0472">Membrane</keyword>
<evidence type="ECO:0000256" key="3">
    <source>
        <dbReference type="ARBA" id="ARBA00022692"/>
    </source>
</evidence>
<dbReference type="EMBL" id="JAPUFD010000007">
    <property type="protein sequence ID" value="MDI1488351.1"/>
    <property type="molecule type" value="Genomic_DNA"/>
</dbReference>
<dbReference type="InterPro" id="IPR005282">
    <property type="entry name" value="LC_transporter"/>
</dbReference>
<organism evidence="8 9">
    <name type="scientific">Ramalina farinacea</name>
    <dbReference type="NCBI Taxonomy" id="258253"/>
    <lineage>
        <taxon>Eukaryota</taxon>
        <taxon>Fungi</taxon>
        <taxon>Dikarya</taxon>
        <taxon>Ascomycota</taxon>
        <taxon>Pezizomycotina</taxon>
        <taxon>Lecanoromycetes</taxon>
        <taxon>OSLEUM clade</taxon>
        <taxon>Lecanoromycetidae</taxon>
        <taxon>Lecanorales</taxon>
        <taxon>Lecanorineae</taxon>
        <taxon>Ramalinaceae</taxon>
        <taxon>Ramalina</taxon>
    </lineage>
</organism>
<dbReference type="AlphaFoldDB" id="A0AA43QNQ7"/>
<reference evidence="8" key="1">
    <citation type="journal article" date="2023" name="Genome Biol. Evol.">
        <title>First Whole Genome Sequence and Flow Cytometry Genome Size Data for the Lichen-Forming Fungus Ramalina farinacea (Ascomycota).</title>
        <authorList>
            <person name="Llewellyn T."/>
            <person name="Mian S."/>
            <person name="Hill R."/>
            <person name="Leitch I.J."/>
            <person name="Gaya E."/>
        </authorList>
    </citation>
    <scope>NUCLEOTIDE SEQUENCE</scope>
    <source>
        <strain evidence="8">LIQ254RAFAR</strain>
    </source>
</reference>
<evidence type="ECO:0000256" key="1">
    <source>
        <dbReference type="ARBA" id="ARBA00004127"/>
    </source>
</evidence>
<dbReference type="PANTHER" id="PTHR13131">
    <property type="entry name" value="CYSTINOSIN"/>
    <property type="match status" value="1"/>
</dbReference>